<dbReference type="Proteomes" id="UP000538292">
    <property type="component" value="Unassembled WGS sequence"/>
</dbReference>
<keyword evidence="18" id="KW-1185">Reference proteome</keyword>
<dbReference type="CDD" id="cd06225">
    <property type="entry name" value="HAMP"/>
    <property type="match status" value="1"/>
</dbReference>
<dbReference type="SUPFAM" id="SSF55874">
    <property type="entry name" value="ATPase domain of HSP90 chaperone/DNA topoisomerase II/histidine kinase"/>
    <property type="match status" value="1"/>
</dbReference>
<dbReference type="PANTHER" id="PTHR45528:SF9">
    <property type="entry name" value="SENSOR HISTIDINE KINASE YBDK"/>
    <property type="match status" value="1"/>
</dbReference>
<name>A0A7W2APW5_9BACL</name>
<evidence type="ECO:0000256" key="2">
    <source>
        <dbReference type="ARBA" id="ARBA00004651"/>
    </source>
</evidence>
<evidence type="ECO:0000256" key="13">
    <source>
        <dbReference type="ARBA" id="ARBA00023136"/>
    </source>
</evidence>
<dbReference type="Gene3D" id="1.10.287.130">
    <property type="match status" value="1"/>
</dbReference>
<feature type="domain" description="Histidine kinase" evidence="15">
    <location>
        <begin position="255"/>
        <end position="446"/>
    </location>
</feature>
<dbReference type="CDD" id="cd00082">
    <property type="entry name" value="HisKA"/>
    <property type="match status" value="1"/>
</dbReference>
<accession>A0A7W2APW5</accession>
<evidence type="ECO:0000256" key="14">
    <source>
        <dbReference type="SAM" id="Phobius"/>
    </source>
</evidence>
<organism evidence="17 18">
    <name type="scientific">Thermoactinomyces mirandus</name>
    <dbReference type="NCBI Taxonomy" id="2756294"/>
    <lineage>
        <taxon>Bacteria</taxon>
        <taxon>Bacillati</taxon>
        <taxon>Bacillota</taxon>
        <taxon>Bacilli</taxon>
        <taxon>Bacillales</taxon>
        <taxon>Thermoactinomycetaceae</taxon>
        <taxon>Thermoactinomyces</taxon>
    </lineage>
</organism>
<dbReference type="InterPro" id="IPR036890">
    <property type="entry name" value="HATPase_C_sf"/>
</dbReference>
<evidence type="ECO:0000256" key="5">
    <source>
        <dbReference type="ARBA" id="ARBA00022553"/>
    </source>
</evidence>
<dbReference type="EMBL" id="JACEOL010000009">
    <property type="protein sequence ID" value="MBA4601384.1"/>
    <property type="molecule type" value="Genomic_DNA"/>
</dbReference>
<evidence type="ECO:0000256" key="10">
    <source>
        <dbReference type="ARBA" id="ARBA00022840"/>
    </source>
</evidence>
<dbReference type="Gene3D" id="6.10.340.10">
    <property type="match status" value="1"/>
</dbReference>
<dbReference type="InterPro" id="IPR003661">
    <property type="entry name" value="HisK_dim/P_dom"/>
</dbReference>
<comment type="catalytic activity">
    <reaction evidence="1">
        <text>ATP + protein L-histidine = ADP + protein N-phospho-L-histidine.</text>
        <dbReference type="EC" id="2.7.13.3"/>
    </reaction>
</comment>
<dbReference type="Pfam" id="PF00512">
    <property type="entry name" value="HisKA"/>
    <property type="match status" value="1"/>
</dbReference>
<dbReference type="SMART" id="SM00388">
    <property type="entry name" value="HisKA"/>
    <property type="match status" value="1"/>
</dbReference>
<feature type="domain" description="HAMP" evidence="16">
    <location>
        <begin position="188"/>
        <end position="240"/>
    </location>
</feature>
<keyword evidence="11 14" id="KW-1133">Transmembrane helix</keyword>
<gene>
    <name evidence="17" type="ORF">H2C83_03430</name>
</gene>
<dbReference type="GO" id="GO:0005886">
    <property type="term" value="C:plasma membrane"/>
    <property type="evidence" value="ECO:0007669"/>
    <property type="project" value="UniProtKB-SubCell"/>
</dbReference>
<evidence type="ECO:0000259" key="16">
    <source>
        <dbReference type="PROSITE" id="PS50885"/>
    </source>
</evidence>
<evidence type="ECO:0000256" key="12">
    <source>
        <dbReference type="ARBA" id="ARBA00023012"/>
    </source>
</evidence>
<protein>
    <recommendedName>
        <fullName evidence="3">histidine kinase</fullName>
        <ecNumber evidence="3">2.7.13.3</ecNumber>
    </recommendedName>
</protein>
<keyword evidence="12" id="KW-0902">Two-component regulatory system</keyword>
<keyword evidence="5" id="KW-0597">Phosphoprotein</keyword>
<sequence length="446" mass="50775">MKKFRNSLLKQYLLIIFIATMILPLSIPLLSASFYRLEEPEIRSELPSSSSSIEKTWKEAAKNLTGASDGQIRDKLLEFKNLYPEATMFRVDETGTTRDKIPSSIPVPTVWTASSVIQFIQENRGYQADPFTVVSLIGENPGEGFMVLQIPRSELKSNDWFNKYGYWLLTGTFLVLILFIVASSLFFYNIRKRLVHLQQAMEMSGDDGIPSSLAVKKDDEIGRLVKSFNRMVKELKLGKERERKEEKLRKELVANISHDLRTPLTAIRGHAYSLKKEALSKSGQESLNIIDEKTDYIGQLIDNLLSYSLLTGGKYPCQPEKTDMLRLLRTSVATWYPVFEEHQFEIVLDFPEKSFTWEVDPQWMNRILDNLFQNIVRHARDGKFVALRVVNESIIIEDHGPGMTGVSMQKGAGVGLSIVSLMVKEMGLNWEVETGGHGTKNIIRKE</sequence>
<evidence type="ECO:0000313" key="18">
    <source>
        <dbReference type="Proteomes" id="UP000538292"/>
    </source>
</evidence>
<evidence type="ECO:0000256" key="9">
    <source>
        <dbReference type="ARBA" id="ARBA00022777"/>
    </source>
</evidence>
<dbReference type="Pfam" id="PF00672">
    <property type="entry name" value="HAMP"/>
    <property type="match status" value="1"/>
</dbReference>
<dbReference type="InterPro" id="IPR036097">
    <property type="entry name" value="HisK_dim/P_sf"/>
</dbReference>
<dbReference type="PANTHER" id="PTHR45528">
    <property type="entry name" value="SENSOR HISTIDINE KINASE CPXA"/>
    <property type="match status" value="1"/>
</dbReference>
<evidence type="ECO:0000256" key="8">
    <source>
        <dbReference type="ARBA" id="ARBA00022741"/>
    </source>
</evidence>
<keyword evidence="4" id="KW-1003">Cell membrane</keyword>
<evidence type="ECO:0000313" key="17">
    <source>
        <dbReference type="EMBL" id="MBA4601384.1"/>
    </source>
</evidence>
<evidence type="ECO:0000256" key="1">
    <source>
        <dbReference type="ARBA" id="ARBA00000085"/>
    </source>
</evidence>
<feature type="transmembrane region" description="Helical" evidence="14">
    <location>
        <begin position="164"/>
        <end position="188"/>
    </location>
</feature>
<comment type="subcellular location">
    <subcellularLocation>
        <location evidence="2">Cell membrane</location>
        <topology evidence="2">Multi-pass membrane protein</topology>
    </subcellularLocation>
</comment>
<keyword evidence="6" id="KW-0808">Transferase</keyword>
<feature type="transmembrane region" description="Helical" evidence="14">
    <location>
        <begin position="12"/>
        <end position="35"/>
    </location>
</feature>
<dbReference type="Gene3D" id="3.30.565.10">
    <property type="entry name" value="Histidine kinase-like ATPase, C-terminal domain"/>
    <property type="match status" value="1"/>
</dbReference>
<evidence type="ECO:0000259" key="15">
    <source>
        <dbReference type="PROSITE" id="PS50109"/>
    </source>
</evidence>
<dbReference type="PROSITE" id="PS50109">
    <property type="entry name" value="HIS_KIN"/>
    <property type="match status" value="1"/>
</dbReference>
<evidence type="ECO:0000256" key="6">
    <source>
        <dbReference type="ARBA" id="ARBA00022679"/>
    </source>
</evidence>
<dbReference type="GO" id="GO:0000155">
    <property type="term" value="F:phosphorelay sensor kinase activity"/>
    <property type="evidence" value="ECO:0007669"/>
    <property type="project" value="InterPro"/>
</dbReference>
<evidence type="ECO:0000256" key="11">
    <source>
        <dbReference type="ARBA" id="ARBA00022989"/>
    </source>
</evidence>
<evidence type="ECO:0000256" key="3">
    <source>
        <dbReference type="ARBA" id="ARBA00012438"/>
    </source>
</evidence>
<dbReference type="InterPro" id="IPR005467">
    <property type="entry name" value="His_kinase_dom"/>
</dbReference>
<keyword evidence="13 14" id="KW-0472">Membrane</keyword>
<dbReference type="AlphaFoldDB" id="A0A7W2APW5"/>
<dbReference type="InterPro" id="IPR050398">
    <property type="entry name" value="HssS/ArlS-like"/>
</dbReference>
<evidence type="ECO:0000256" key="4">
    <source>
        <dbReference type="ARBA" id="ARBA00022475"/>
    </source>
</evidence>
<keyword evidence="8" id="KW-0547">Nucleotide-binding</keyword>
<keyword evidence="7 14" id="KW-0812">Transmembrane</keyword>
<reference evidence="17 18" key="1">
    <citation type="submission" date="2020-07" db="EMBL/GenBank/DDBJ databases">
        <title>Thermoactinomyces phylogeny.</title>
        <authorList>
            <person name="Dunlap C."/>
        </authorList>
    </citation>
    <scope>NUCLEOTIDE SEQUENCE [LARGE SCALE GENOMIC DNA]</scope>
    <source>
        <strain evidence="17 18">AMNI-1</strain>
    </source>
</reference>
<dbReference type="InterPro" id="IPR003660">
    <property type="entry name" value="HAMP_dom"/>
</dbReference>
<dbReference type="SMART" id="SM00387">
    <property type="entry name" value="HATPase_c"/>
    <property type="match status" value="1"/>
</dbReference>
<evidence type="ECO:0000256" key="7">
    <source>
        <dbReference type="ARBA" id="ARBA00022692"/>
    </source>
</evidence>
<dbReference type="Pfam" id="PF02518">
    <property type="entry name" value="HATPase_c"/>
    <property type="match status" value="1"/>
</dbReference>
<dbReference type="PROSITE" id="PS50885">
    <property type="entry name" value="HAMP"/>
    <property type="match status" value="1"/>
</dbReference>
<dbReference type="InterPro" id="IPR003594">
    <property type="entry name" value="HATPase_dom"/>
</dbReference>
<keyword evidence="9 17" id="KW-0418">Kinase</keyword>
<dbReference type="GO" id="GO:0005524">
    <property type="term" value="F:ATP binding"/>
    <property type="evidence" value="ECO:0007669"/>
    <property type="project" value="UniProtKB-KW"/>
</dbReference>
<keyword evidence="10" id="KW-0067">ATP-binding</keyword>
<comment type="caution">
    <text evidence="17">The sequence shown here is derived from an EMBL/GenBank/DDBJ whole genome shotgun (WGS) entry which is preliminary data.</text>
</comment>
<dbReference type="SUPFAM" id="SSF47384">
    <property type="entry name" value="Homodimeric domain of signal transducing histidine kinase"/>
    <property type="match status" value="1"/>
</dbReference>
<proteinExistence type="predicted"/>
<dbReference type="EC" id="2.7.13.3" evidence="3"/>
<dbReference type="SUPFAM" id="SSF158472">
    <property type="entry name" value="HAMP domain-like"/>
    <property type="match status" value="1"/>
</dbReference>